<evidence type="ECO:0000259" key="3">
    <source>
        <dbReference type="PROSITE" id="PS51866"/>
    </source>
</evidence>
<dbReference type="InterPro" id="IPR004606">
    <property type="entry name" value="Mop_domain"/>
</dbReference>
<dbReference type="GO" id="GO:0015689">
    <property type="term" value="P:molybdate ion transport"/>
    <property type="evidence" value="ECO:0007669"/>
    <property type="project" value="InterPro"/>
</dbReference>
<organism evidence="5 6">
    <name type="scientific">Lacrimispora amygdalina</name>
    <dbReference type="NCBI Taxonomy" id="253257"/>
    <lineage>
        <taxon>Bacteria</taxon>
        <taxon>Bacillati</taxon>
        <taxon>Bacillota</taxon>
        <taxon>Clostridia</taxon>
        <taxon>Lachnospirales</taxon>
        <taxon>Lachnospiraceae</taxon>
        <taxon>Lacrimispora</taxon>
    </lineage>
</organism>
<reference evidence="5 6" key="1">
    <citation type="submission" date="2018-07" db="EMBL/GenBank/DDBJ databases">
        <title>New species, Clostridium PI-S10-A1B.</title>
        <authorList>
            <person name="Krishna G."/>
            <person name="Summeta K."/>
            <person name="Shikha S."/>
            <person name="Prabhu P.B."/>
            <person name="Suresh K."/>
        </authorList>
    </citation>
    <scope>NUCLEOTIDE SEQUENCE [LARGE SCALE GENOMIC DNA]</scope>
    <source>
        <strain evidence="5 6">PI-S10-A1B</strain>
    </source>
</reference>
<dbReference type="Gene3D" id="2.40.50.100">
    <property type="match status" value="1"/>
</dbReference>
<feature type="domain" description="Mop" evidence="3">
    <location>
        <begin position="2"/>
        <end position="68"/>
    </location>
</feature>
<dbReference type="OrthoDB" id="122515at2"/>
<dbReference type="InterPro" id="IPR005116">
    <property type="entry name" value="Transp-assoc_OB_typ1"/>
</dbReference>
<keyword evidence="7" id="KW-1185">Reference proteome</keyword>
<evidence type="ECO:0000313" key="4">
    <source>
        <dbReference type="EMBL" id="GLB28751.1"/>
    </source>
</evidence>
<evidence type="ECO:0000256" key="1">
    <source>
        <dbReference type="ARBA" id="ARBA00022505"/>
    </source>
</evidence>
<dbReference type="Pfam" id="PF03459">
    <property type="entry name" value="TOBE"/>
    <property type="match status" value="1"/>
</dbReference>
<sequence>MKLSARNQLKGKVVEIESGAVNAIVTIDIGGGNFISATISMASVNDLKLEVGSDAYAIIKATSVMVGVDS</sequence>
<dbReference type="NCBIfam" id="TIGR00638">
    <property type="entry name" value="Mop"/>
    <property type="match status" value="1"/>
</dbReference>
<dbReference type="AlphaFoldDB" id="A0A3E2NEG4"/>
<keyword evidence="1 2" id="KW-0500">Molybdenum</keyword>
<evidence type="ECO:0000313" key="5">
    <source>
        <dbReference type="EMBL" id="RFZ79375.1"/>
    </source>
</evidence>
<dbReference type="RefSeq" id="WP_117416685.1">
    <property type="nucleotide sequence ID" value="NZ_BRPJ01000010.1"/>
</dbReference>
<proteinExistence type="predicted"/>
<dbReference type="InterPro" id="IPR008995">
    <property type="entry name" value="Mo/tungstate-bd_C_term_dom"/>
</dbReference>
<accession>A0A3E2NEG4</accession>
<evidence type="ECO:0000256" key="2">
    <source>
        <dbReference type="PROSITE-ProRule" id="PRU01213"/>
    </source>
</evidence>
<protein>
    <submittedName>
        <fullName evidence="5">Molybdenum-pterin-binding protein</fullName>
    </submittedName>
</protein>
<dbReference type="Proteomes" id="UP000260680">
    <property type="component" value="Unassembled WGS sequence"/>
</dbReference>
<dbReference type="PROSITE" id="PS51866">
    <property type="entry name" value="MOP"/>
    <property type="match status" value="1"/>
</dbReference>
<dbReference type="EMBL" id="QOHO01000025">
    <property type="protein sequence ID" value="RFZ79375.1"/>
    <property type="molecule type" value="Genomic_DNA"/>
</dbReference>
<name>A0A3E2NEG4_9FIRM</name>
<comment type="caution">
    <text evidence="5">The sequence shown here is derived from an EMBL/GenBank/DDBJ whole genome shotgun (WGS) entry which is preliminary data.</text>
</comment>
<dbReference type="SUPFAM" id="SSF50331">
    <property type="entry name" value="MOP-like"/>
    <property type="match status" value="1"/>
</dbReference>
<evidence type="ECO:0000313" key="7">
    <source>
        <dbReference type="Proteomes" id="UP001419084"/>
    </source>
</evidence>
<reference evidence="4 7" key="2">
    <citation type="journal article" date="2024" name="Int. J. Syst. Evol. Microbiol.">
        <title>Lacrimispora brassicae sp. nov. isolated from fermented cabbage, and proposal of Clostridium indicum Gundawar et al. 2019 and Clostridium methoxybenzovorans Mechichi et al. 1999 as heterotypic synonyms of Lacrimispora amygdalina (Parshina et al. 2003) Haas and Blanchard 2020 and Lacrimispora indolis (McClung and McCoy 1957) Haas and Blanchard 2020, respectively.</title>
        <authorList>
            <person name="Kobayashi H."/>
            <person name="Tanizawa Y."/>
            <person name="Sakamoto M."/>
            <person name="Ohkuma M."/>
            <person name="Tohno M."/>
        </authorList>
    </citation>
    <scope>NUCLEOTIDE SEQUENCE [LARGE SCALE GENOMIC DNA]</scope>
    <source>
        <strain evidence="4 7">DSM 12857</strain>
    </source>
</reference>
<gene>
    <name evidence="5" type="ORF">DS742_08905</name>
    <name evidence="4" type="ORF">LAD12857_06740</name>
</gene>
<evidence type="ECO:0000313" key="6">
    <source>
        <dbReference type="Proteomes" id="UP000260680"/>
    </source>
</evidence>
<dbReference type="Proteomes" id="UP001419084">
    <property type="component" value="Unassembled WGS sequence"/>
</dbReference>
<dbReference type="EMBL" id="BRPJ01000010">
    <property type="protein sequence ID" value="GLB28751.1"/>
    <property type="molecule type" value="Genomic_DNA"/>
</dbReference>